<dbReference type="PANTHER" id="PTHR31625">
    <property type="match status" value="1"/>
</dbReference>
<gene>
    <name evidence="3" type="ORF">RJ641_015396</name>
</gene>
<dbReference type="Proteomes" id="UP001370490">
    <property type="component" value="Unassembled WGS sequence"/>
</dbReference>
<organism evidence="3 4">
    <name type="scientific">Dillenia turbinata</name>
    <dbReference type="NCBI Taxonomy" id="194707"/>
    <lineage>
        <taxon>Eukaryota</taxon>
        <taxon>Viridiplantae</taxon>
        <taxon>Streptophyta</taxon>
        <taxon>Embryophyta</taxon>
        <taxon>Tracheophyta</taxon>
        <taxon>Spermatophyta</taxon>
        <taxon>Magnoliopsida</taxon>
        <taxon>eudicotyledons</taxon>
        <taxon>Gunneridae</taxon>
        <taxon>Pentapetalae</taxon>
        <taxon>Dilleniales</taxon>
        <taxon>Dilleniaceae</taxon>
        <taxon>Dillenia</taxon>
    </lineage>
</organism>
<dbReference type="Gene3D" id="3.30.559.10">
    <property type="entry name" value="Chloramphenicol acetyltransferase-like domain"/>
    <property type="match status" value="2"/>
</dbReference>
<evidence type="ECO:0000313" key="4">
    <source>
        <dbReference type="Proteomes" id="UP001370490"/>
    </source>
</evidence>
<keyword evidence="1" id="KW-0808">Transferase</keyword>
<keyword evidence="2" id="KW-0012">Acyltransferase</keyword>
<sequence>MATISVLEHCSVVPPPGTTVPEKSLPLTFYDLPWLQFPPFQHLIFYEPTNTNTGSHHFQFQKLSLSLTLKRFYMLAGHLMFPPDSDVPAIRYVEGDSVSLTFAASTQDFHYLTLDSPRKASEFHHLVPELEETKTTSLLAIQVTFFPGSGFCVGFSIRHESGDGNALIRFIKSWATTTKLTEDDSEAFYDRSIIKDSKGMGQTLWNKYGAGRFDGSSKPDQLIPTNKVRSTFVIGRADIQRLKRHVSSNYPTVSHVSAFTVTCAVVWASVVQAGSRIPEITMGESDMEHFVFVADCRALLDPPVPQSYFGNCVVPCFISIKRCELSRRDGFLVAAKFMGEAITERLKTKEGLSKCDLEVGLSLEEARMHKFTNVFTECLRALENGK</sequence>
<comment type="caution">
    <text evidence="3">The sequence shown here is derived from an EMBL/GenBank/DDBJ whole genome shotgun (WGS) entry which is preliminary data.</text>
</comment>
<proteinExistence type="predicted"/>
<dbReference type="InterPro" id="IPR051504">
    <property type="entry name" value="Plant_metabolite_acyltrans"/>
</dbReference>
<protein>
    <submittedName>
        <fullName evidence="3">Uncharacterized protein</fullName>
    </submittedName>
</protein>
<evidence type="ECO:0000256" key="2">
    <source>
        <dbReference type="ARBA" id="ARBA00023315"/>
    </source>
</evidence>
<name>A0AAN8UYY9_9MAGN</name>
<evidence type="ECO:0000256" key="1">
    <source>
        <dbReference type="ARBA" id="ARBA00022679"/>
    </source>
</evidence>
<dbReference type="Pfam" id="PF02458">
    <property type="entry name" value="Transferase"/>
    <property type="match status" value="1"/>
</dbReference>
<dbReference type="EMBL" id="JBAMMX010000021">
    <property type="protein sequence ID" value="KAK6919492.1"/>
    <property type="molecule type" value="Genomic_DNA"/>
</dbReference>
<dbReference type="InterPro" id="IPR023213">
    <property type="entry name" value="CAT-like_dom_sf"/>
</dbReference>
<keyword evidence="4" id="KW-1185">Reference proteome</keyword>
<dbReference type="AlphaFoldDB" id="A0AAN8UYY9"/>
<evidence type="ECO:0000313" key="3">
    <source>
        <dbReference type="EMBL" id="KAK6919492.1"/>
    </source>
</evidence>
<dbReference type="GO" id="GO:0016747">
    <property type="term" value="F:acyltransferase activity, transferring groups other than amino-acyl groups"/>
    <property type="evidence" value="ECO:0007669"/>
    <property type="project" value="UniProtKB-ARBA"/>
</dbReference>
<reference evidence="3 4" key="1">
    <citation type="submission" date="2023-12" db="EMBL/GenBank/DDBJ databases">
        <title>A high-quality genome assembly for Dillenia turbinata (Dilleniales).</title>
        <authorList>
            <person name="Chanderbali A."/>
        </authorList>
    </citation>
    <scope>NUCLEOTIDE SEQUENCE [LARGE SCALE GENOMIC DNA]</scope>
    <source>
        <strain evidence="3">LSX21</strain>
        <tissue evidence="3">Leaf</tissue>
    </source>
</reference>
<accession>A0AAN8UYY9</accession>